<evidence type="ECO:0000313" key="2">
    <source>
        <dbReference type="Proteomes" id="UP000281738"/>
    </source>
</evidence>
<gene>
    <name evidence="1" type="ORF">EDD33_2334</name>
</gene>
<accession>A0A3N2CVA9</accession>
<evidence type="ECO:0000313" key="1">
    <source>
        <dbReference type="EMBL" id="ROR91467.1"/>
    </source>
</evidence>
<protein>
    <submittedName>
        <fullName evidence="1">Uncharacterized protein</fullName>
    </submittedName>
</protein>
<dbReference type="AlphaFoldDB" id="A0A3N2CVA9"/>
<dbReference type="RefSeq" id="WP_123390992.1">
    <property type="nucleotide sequence ID" value="NZ_RKHO01000001.1"/>
</dbReference>
<reference evidence="1 2" key="1">
    <citation type="submission" date="2018-11" db="EMBL/GenBank/DDBJ databases">
        <title>Sequencing the genomes of 1000 actinobacteria strains.</title>
        <authorList>
            <person name="Klenk H.-P."/>
        </authorList>
    </citation>
    <scope>NUCLEOTIDE SEQUENCE [LARGE SCALE GENOMIC DNA]</scope>
    <source>
        <strain evidence="1 2">DSM 12652</strain>
    </source>
</reference>
<proteinExistence type="predicted"/>
<name>A0A3N2CVA9_9ACTN</name>
<sequence>MTAGFHVDLAALMATRDYLDDIGSAIGEINVAQALETCNGVGAEATTAAVKDVAFSLGAAVAGYAVDTVALASKTGATISDYAAIDDGVSSTLRRLAL</sequence>
<dbReference type="EMBL" id="RKHO01000001">
    <property type="protein sequence ID" value="ROR91467.1"/>
    <property type="molecule type" value="Genomic_DNA"/>
</dbReference>
<comment type="caution">
    <text evidence="1">The sequence shown here is derived from an EMBL/GenBank/DDBJ whole genome shotgun (WGS) entry which is preliminary data.</text>
</comment>
<organism evidence="1 2">
    <name type="scientific">Nocardioides aurantiacus</name>
    <dbReference type="NCBI Taxonomy" id="86796"/>
    <lineage>
        <taxon>Bacteria</taxon>
        <taxon>Bacillati</taxon>
        <taxon>Actinomycetota</taxon>
        <taxon>Actinomycetes</taxon>
        <taxon>Propionibacteriales</taxon>
        <taxon>Nocardioidaceae</taxon>
        <taxon>Nocardioides</taxon>
    </lineage>
</organism>
<keyword evidence="2" id="KW-1185">Reference proteome</keyword>
<dbReference type="Proteomes" id="UP000281738">
    <property type="component" value="Unassembled WGS sequence"/>
</dbReference>